<dbReference type="PROSITE" id="PS00107">
    <property type="entry name" value="PROTEIN_KINASE_ATP"/>
    <property type="match status" value="1"/>
</dbReference>
<evidence type="ECO:0000256" key="15">
    <source>
        <dbReference type="SAM" id="Phobius"/>
    </source>
</evidence>
<dbReference type="SMART" id="SM00220">
    <property type="entry name" value="S_TKc"/>
    <property type="match status" value="1"/>
</dbReference>
<keyword evidence="10" id="KW-0325">Glycoprotein</keyword>
<dbReference type="Pfam" id="PF01453">
    <property type="entry name" value="B_lectin"/>
    <property type="match status" value="1"/>
</dbReference>
<keyword evidence="15" id="KW-1133">Transmembrane helix</keyword>
<evidence type="ECO:0000256" key="5">
    <source>
        <dbReference type="ARBA" id="ARBA00022741"/>
    </source>
</evidence>
<keyword evidence="3" id="KW-0808">Transferase</keyword>
<feature type="region of interest" description="Disordered" evidence="14">
    <location>
        <begin position="848"/>
        <end position="880"/>
    </location>
</feature>
<keyword evidence="6 18" id="KW-0418">Kinase</keyword>
<dbReference type="Pfam" id="PF00069">
    <property type="entry name" value="Pkinase"/>
    <property type="match status" value="1"/>
</dbReference>
<evidence type="ECO:0000256" key="4">
    <source>
        <dbReference type="ARBA" id="ARBA00022729"/>
    </source>
</evidence>
<evidence type="ECO:0000313" key="18">
    <source>
        <dbReference type="EMBL" id="KAG6595717.1"/>
    </source>
</evidence>
<dbReference type="InterPro" id="IPR024171">
    <property type="entry name" value="SRK-like_kinase"/>
</dbReference>
<dbReference type="EC" id="2.7.11.1" evidence="1"/>
<evidence type="ECO:0000256" key="6">
    <source>
        <dbReference type="ARBA" id="ARBA00022777"/>
    </source>
</evidence>
<dbReference type="Proteomes" id="UP000685013">
    <property type="component" value="Chromosome 7"/>
</dbReference>
<feature type="domain" description="Bulb-type lectin" evidence="17">
    <location>
        <begin position="57"/>
        <end position="176"/>
    </location>
</feature>
<dbReference type="SMART" id="SM00108">
    <property type="entry name" value="B_lectin"/>
    <property type="match status" value="1"/>
</dbReference>
<feature type="transmembrane region" description="Helical" evidence="15">
    <location>
        <begin position="31"/>
        <end position="55"/>
    </location>
</feature>
<evidence type="ECO:0000256" key="9">
    <source>
        <dbReference type="ARBA" id="ARBA00023170"/>
    </source>
</evidence>
<evidence type="ECO:0000256" key="14">
    <source>
        <dbReference type="SAM" id="MobiDB-lite"/>
    </source>
</evidence>
<feature type="domain" description="Protein kinase" evidence="16">
    <location>
        <begin position="526"/>
        <end position="809"/>
    </location>
</feature>
<dbReference type="EMBL" id="JAGKQH010000007">
    <property type="protein sequence ID" value="KAG6595717.1"/>
    <property type="molecule type" value="Genomic_DNA"/>
</dbReference>
<dbReference type="InterPro" id="IPR000719">
    <property type="entry name" value="Prot_kinase_dom"/>
</dbReference>
<proteinExistence type="predicted"/>
<keyword evidence="19" id="KW-1185">Reference proteome</keyword>
<dbReference type="PANTHER" id="PTHR47976:SF52">
    <property type="entry name" value="PROTEIN KINASE DOMAIN-CONTAINING PROTEIN"/>
    <property type="match status" value="1"/>
</dbReference>
<keyword evidence="7 13" id="KW-0067">ATP-binding</keyword>
<evidence type="ECO:0000256" key="3">
    <source>
        <dbReference type="ARBA" id="ARBA00022679"/>
    </source>
</evidence>
<name>A0AAV6NEF7_9ROSI</name>
<evidence type="ECO:0000256" key="1">
    <source>
        <dbReference type="ARBA" id="ARBA00012513"/>
    </source>
</evidence>
<evidence type="ECO:0000256" key="12">
    <source>
        <dbReference type="ARBA" id="ARBA00048679"/>
    </source>
</evidence>
<reference evidence="18 19" key="1">
    <citation type="journal article" date="2021" name="Hortic Res">
        <title>The domestication of Cucurbita argyrosperma as revealed by the genome of its wild relative.</title>
        <authorList>
            <person name="Barrera-Redondo J."/>
            <person name="Sanchez-de la Vega G."/>
            <person name="Aguirre-Liguori J.A."/>
            <person name="Castellanos-Morales G."/>
            <person name="Gutierrez-Guerrero Y.T."/>
            <person name="Aguirre-Dugua X."/>
            <person name="Aguirre-Planter E."/>
            <person name="Tenaillon M.I."/>
            <person name="Lira-Saade R."/>
            <person name="Eguiarte L.E."/>
        </authorList>
    </citation>
    <scope>NUCLEOTIDE SEQUENCE [LARGE SCALE GENOMIC DNA]</scope>
    <source>
        <strain evidence="18">JBR-2021</strain>
    </source>
</reference>
<dbReference type="InterPro" id="IPR051343">
    <property type="entry name" value="G-type_lectin_kinases/EP1-like"/>
</dbReference>
<evidence type="ECO:0000256" key="8">
    <source>
        <dbReference type="ARBA" id="ARBA00023157"/>
    </source>
</evidence>
<accession>A0AAV6NEF7</accession>
<keyword evidence="15" id="KW-0812">Transmembrane</keyword>
<sequence>MLQNLLHSFFNSIQIKSNQIKAKHCMGFAPFLAFSLLFPFFTFLSSAPLAFHAVYPNFTASNFKFIDDSGTFLASLNNTFTASITNSKSDSSKFFFLITHVVSDTIIWSANPYNPVSISSPLTLSPAGLSLSDDDSGALVWSTPPLPSPVAAMHLLDSGNLLLLDHANVTLWQSFDVPTDTILVGQRLPVRNPLFPATTEDDDMSFRLLLTDDDLLLQWNQLTFWKLSMDLKAFRHSYSPVSFLAINGSGFYLFASDGSTVVMHLSLNSNLGELFRFGRLGFDGRFKITSFVNGGFVDLFVGPSENCQLPTPCGKLGLCSSGTCSCPPSFTGDSQNKNGCVPADSSVSLASPCGNVSKANVAGELNSSFSYLRLTDGVDYFANNFMEPENHGGDLQSCKDLCSRNCSCLGIFYEDSSSSCFLIWDKIGSVMSAKRSRVGYIKTLQMTPISEGKSRKRIPLVGLILIPSSAIFLVIAIGVLLLCFRRLRVLATLQRSESSSSMELDMTLIPGLPVRYGYDEIVTATDNFKTQIGSGGFGTVFKGTLPDKSVVAVKKISSQGAQGRVNFCAEIAVIGNIHHVNLVRLKGFCVEGRQKLLVLEYMNRGSLDKALFGDGPVLEWRERLEIALGTARGLAYLHSGCHHKIIHCDVKPENILLSQSLGVKISDFGLSKLLTPEQSGRFTTLRGTRGYLAPEWLTSSAISDKTDVYSYGMVLLEIVRGKKNCSFEEKDGEYFPLVALEMHMMGGRYLELADPRLEGRVGGEEVEMLVRVGLCCVHEDPALRPTMANVVGMLEGGVAVAVANANPILESLNFLYLYGSKFSEPSNLTPQNQSALWRALVSATTTTTTTQPHPILGNHKSNSHLTASSHLSSHQLSGPR</sequence>
<feature type="binding site" evidence="13">
    <location>
        <position position="555"/>
    </location>
    <ligand>
        <name>ATP</name>
        <dbReference type="ChEBI" id="CHEBI:30616"/>
    </ligand>
</feature>
<comment type="catalytic activity">
    <reaction evidence="12">
        <text>L-seryl-[protein] + ATP = O-phospho-L-seryl-[protein] + ADP + H(+)</text>
        <dbReference type="Rhea" id="RHEA:17989"/>
        <dbReference type="Rhea" id="RHEA-COMP:9863"/>
        <dbReference type="Rhea" id="RHEA-COMP:11604"/>
        <dbReference type="ChEBI" id="CHEBI:15378"/>
        <dbReference type="ChEBI" id="CHEBI:29999"/>
        <dbReference type="ChEBI" id="CHEBI:30616"/>
        <dbReference type="ChEBI" id="CHEBI:83421"/>
        <dbReference type="ChEBI" id="CHEBI:456216"/>
        <dbReference type="EC" id="2.7.11.1"/>
    </reaction>
</comment>
<keyword evidence="8" id="KW-1015">Disulfide bond</keyword>
<dbReference type="PANTHER" id="PTHR47976">
    <property type="entry name" value="G-TYPE LECTIN S-RECEPTOR-LIKE SERINE/THREONINE-PROTEIN KINASE SD2-5"/>
    <property type="match status" value="1"/>
</dbReference>
<dbReference type="GO" id="GO:0005524">
    <property type="term" value="F:ATP binding"/>
    <property type="evidence" value="ECO:0007669"/>
    <property type="project" value="UniProtKB-UniRule"/>
</dbReference>
<dbReference type="GO" id="GO:0004672">
    <property type="term" value="F:protein kinase activity"/>
    <property type="evidence" value="ECO:0007669"/>
    <property type="project" value="InterPro"/>
</dbReference>
<organism evidence="18 19">
    <name type="scientific">Cucurbita argyrosperma subsp. sororia</name>
    <dbReference type="NCBI Taxonomy" id="37648"/>
    <lineage>
        <taxon>Eukaryota</taxon>
        <taxon>Viridiplantae</taxon>
        <taxon>Streptophyta</taxon>
        <taxon>Embryophyta</taxon>
        <taxon>Tracheophyta</taxon>
        <taxon>Spermatophyta</taxon>
        <taxon>Magnoliopsida</taxon>
        <taxon>eudicotyledons</taxon>
        <taxon>Gunneridae</taxon>
        <taxon>Pentapetalae</taxon>
        <taxon>rosids</taxon>
        <taxon>fabids</taxon>
        <taxon>Cucurbitales</taxon>
        <taxon>Cucurbitaceae</taxon>
        <taxon>Cucurbiteae</taxon>
        <taxon>Cucurbita</taxon>
    </lineage>
</organism>
<gene>
    <name evidence="18" type="ORF">SDJN03_12270</name>
</gene>
<dbReference type="FunFam" id="1.10.510.10:FF:000621">
    <property type="entry name" value="Serine/threonine-protein kinase"/>
    <property type="match status" value="1"/>
</dbReference>
<keyword evidence="2" id="KW-0245">EGF-like domain</keyword>
<protein>
    <recommendedName>
        <fullName evidence="1">non-specific serine/threonine protein kinase</fullName>
        <ecNumber evidence="1">2.7.11.1</ecNumber>
    </recommendedName>
</protein>
<keyword evidence="4" id="KW-0732">Signal</keyword>
<dbReference type="PIRSF" id="PIRSF000641">
    <property type="entry name" value="SRK"/>
    <property type="match status" value="1"/>
</dbReference>
<dbReference type="InterPro" id="IPR017441">
    <property type="entry name" value="Protein_kinase_ATP_BS"/>
</dbReference>
<feature type="non-terminal residue" evidence="18">
    <location>
        <position position="1"/>
    </location>
</feature>
<evidence type="ECO:0000256" key="10">
    <source>
        <dbReference type="ARBA" id="ARBA00023180"/>
    </source>
</evidence>
<dbReference type="AlphaFoldDB" id="A0AAV6NEF7"/>
<dbReference type="CDD" id="cd14066">
    <property type="entry name" value="STKc_IRAK"/>
    <property type="match status" value="1"/>
</dbReference>
<dbReference type="InterPro" id="IPR001480">
    <property type="entry name" value="Bulb-type_lectin_dom"/>
</dbReference>
<dbReference type="PROSITE" id="PS00108">
    <property type="entry name" value="PROTEIN_KINASE_ST"/>
    <property type="match status" value="1"/>
</dbReference>
<comment type="caution">
    <text evidence="18">The sequence shown here is derived from an EMBL/GenBank/DDBJ whole genome shotgun (WGS) entry which is preliminary data.</text>
</comment>
<evidence type="ECO:0000313" key="19">
    <source>
        <dbReference type="Proteomes" id="UP000685013"/>
    </source>
</evidence>
<dbReference type="PROSITE" id="PS50011">
    <property type="entry name" value="PROTEIN_KINASE_DOM"/>
    <property type="match status" value="1"/>
</dbReference>
<evidence type="ECO:0000256" key="13">
    <source>
        <dbReference type="PROSITE-ProRule" id="PRU10141"/>
    </source>
</evidence>
<feature type="compositionally biased region" description="Low complexity" evidence="14">
    <location>
        <begin position="863"/>
        <end position="880"/>
    </location>
</feature>
<evidence type="ECO:0000259" key="16">
    <source>
        <dbReference type="PROSITE" id="PS50011"/>
    </source>
</evidence>
<dbReference type="InterPro" id="IPR008271">
    <property type="entry name" value="Ser/Thr_kinase_AS"/>
</dbReference>
<feature type="transmembrane region" description="Helical" evidence="15">
    <location>
        <begin position="460"/>
        <end position="484"/>
    </location>
</feature>
<evidence type="ECO:0000259" key="17">
    <source>
        <dbReference type="PROSITE" id="PS50927"/>
    </source>
</evidence>
<evidence type="ECO:0000256" key="2">
    <source>
        <dbReference type="ARBA" id="ARBA00022536"/>
    </source>
</evidence>
<keyword evidence="9" id="KW-0675">Receptor</keyword>
<keyword evidence="5 13" id="KW-0547">Nucleotide-binding</keyword>
<comment type="catalytic activity">
    <reaction evidence="11">
        <text>L-threonyl-[protein] + ATP = O-phospho-L-threonyl-[protein] + ADP + H(+)</text>
        <dbReference type="Rhea" id="RHEA:46608"/>
        <dbReference type="Rhea" id="RHEA-COMP:11060"/>
        <dbReference type="Rhea" id="RHEA-COMP:11605"/>
        <dbReference type="ChEBI" id="CHEBI:15378"/>
        <dbReference type="ChEBI" id="CHEBI:30013"/>
        <dbReference type="ChEBI" id="CHEBI:30616"/>
        <dbReference type="ChEBI" id="CHEBI:61977"/>
        <dbReference type="ChEBI" id="CHEBI:456216"/>
        <dbReference type="EC" id="2.7.11.1"/>
    </reaction>
</comment>
<keyword evidence="15" id="KW-0472">Membrane</keyword>
<evidence type="ECO:0000256" key="7">
    <source>
        <dbReference type="ARBA" id="ARBA00022840"/>
    </source>
</evidence>
<dbReference type="PROSITE" id="PS50927">
    <property type="entry name" value="BULB_LECTIN"/>
    <property type="match status" value="1"/>
</dbReference>
<evidence type="ECO:0000256" key="11">
    <source>
        <dbReference type="ARBA" id="ARBA00047899"/>
    </source>
</evidence>
<dbReference type="FunFam" id="3.30.200.20:FF:000178">
    <property type="entry name" value="serine/threonine-protein kinase PBS1-like"/>
    <property type="match status" value="1"/>
</dbReference>